<evidence type="ECO:0000259" key="2">
    <source>
        <dbReference type="Pfam" id="PF20732"/>
    </source>
</evidence>
<protein>
    <submittedName>
        <fullName evidence="3">DUF1343 domain-containing protein</fullName>
    </submittedName>
</protein>
<reference evidence="3 4" key="1">
    <citation type="submission" date="2019-07" db="EMBL/GenBank/DDBJ databases">
        <title>Genome sequence of Acholeplasma laidlawii strain with increased resistance to erythromycin.</title>
        <authorList>
            <person name="Medvedeva E.S."/>
            <person name="Baranova N.B."/>
            <person name="Siniagina M.N."/>
            <person name="Mouzykantov A."/>
            <person name="Chernova O.A."/>
            <person name="Chernov V.M."/>
        </authorList>
    </citation>
    <scope>NUCLEOTIDE SEQUENCE [LARGE SCALE GENOMIC DNA]</scope>
    <source>
        <strain evidence="3 4">PG8REry</strain>
    </source>
</reference>
<feature type="domain" description="Peptidoglycan beta-N-acetylmuramidase NamZ N-terminal" evidence="1">
    <location>
        <begin position="21"/>
        <end position="219"/>
    </location>
</feature>
<dbReference type="PANTHER" id="PTHR42915:SF1">
    <property type="entry name" value="PEPTIDOGLYCAN BETA-N-ACETYLMURAMIDASE NAMZ"/>
    <property type="match status" value="1"/>
</dbReference>
<dbReference type="RefSeq" id="WP_012242234.1">
    <property type="nucleotide sequence ID" value="NZ_JACAOE010000001.1"/>
</dbReference>
<evidence type="ECO:0000259" key="1">
    <source>
        <dbReference type="Pfam" id="PF07075"/>
    </source>
</evidence>
<gene>
    <name evidence="3" type="ORF">FNV44_04265</name>
</gene>
<dbReference type="Pfam" id="PF07075">
    <property type="entry name" value="NamZ_N"/>
    <property type="match status" value="1"/>
</dbReference>
<dbReference type="InterPro" id="IPR048502">
    <property type="entry name" value="NamZ_N"/>
</dbReference>
<feature type="domain" description="Peptidoglycan beta-N-acetylmuramidase NamZ C-terminal" evidence="2">
    <location>
        <begin position="224"/>
        <end position="376"/>
    </location>
</feature>
<sequence>MFKLGIDRIDEFLHLFENKRVGLITNPTGVNSKLELTADILNRKVNLTTLFGPEHGIRGDAEAGVKVESYFDKKLNIEVHSLYGQNRRPNQEMLKDVDVLVFDMQDVGARFYTYIYTMSHAMQAAKENNIPFVVFDRPNPVGHKLEGNILDLTYRSFVGYYPILQRYGMTIGELALYFNTEQGIGCDLTVVPMQGYSYDKDYTEYDIPWLAPSPNIPTLDSAHIYLATCVFEGTNVSEGRGTTRPFSMIGAPFIDADDLAAKVAKLNTPGILVRPVHFIPNMSKHEGVNCSGIEIFLRDKNVFEPVKFGYKLLDIIRKDYKEFEFRVPWSEGGKQMIDLLTGDNKLKTNVDLDLIFDGFKQDEKTFEQSIRRFKLYEKI</sequence>
<dbReference type="EMBL" id="VKID01000001">
    <property type="protein sequence ID" value="TRY00268.1"/>
    <property type="molecule type" value="Genomic_DNA"/>
</dbReference>
<dbReference type="AlphaFoldDB" id="A0A553IJB7"/>
<comment type="caution">
    <text evidence="3">The sequence shown here is derived from an EMBL/GenBank/DDBJ whole genome shotgun (WGS) entry which is preliminary data.</text>
</comment>
<dbReference type="Gene3D" id="3.40.50.12170">
    <property type="entry name" value="Uncharacterised protein PF07075, DUF1343"/>
    <property type="match status" value="1"/>
</dbReference>
<dbReference type="InterPro" id="IPR008302">
    <property type="entry name" value="NamZ"/>
</dbReference>
<proteinExistence type="predicted"/>
<accession>A0A553IJB7</accession>
<dbReference type="OMA" id="FYTYIYT"/>
<name>A0A553IJB7_ACHLA</name>
<dbReference type="GO" id="GO:0033922">
    <property type="term" value="F:peptidoglycan beta-N-acetylmuramidase activity"/>
    <property type="evidence" value="ECO:0007669"/>
    <property type="project" value="InterPro"/>
</dbReference>
<evidence type="ECO:0000313" key="4">
    <source>
        <dbReference type="Proteomes" id="UP000315938"/>
    </source>
</evidence>
<dbReference type="PANTHER" id="PTHR42915">
    <property type="entry name" value="HYPOTHETICAL 460 KDA PROTEIN IN FEUA-SIGW INTERGENIC REGION [PRECURSOR]"/>
    <property type="match status" value="1"/>
</dbReference>
<dbReference type="Pfam" id="PF20732">
    <property type="entry name" value="NamZ_C"/>
    <property type="match status" value="1"/>
</dbReference>
<dbReference type="Gene3D" id="3.90.1150.140">
    <property type="match status" value="1"/>
</dbReference>
<dbReference type="InterPro" id="IPR048503">
    <property type="entry name" value="NamZ_C"/>
</dbReference>
<organism evidence="3 4">
    <name type="scientific">Acholeplasma laidlawii</name>
    <dbReference type="NCBI Taxonomy" id="2148"/>
    <lineage>
        <taxon>Bacteria</taxon>
        <taxon>Bacillati</taxon>
        <taxon>Mycoplasmatota</taxon>
        <taxon>Mollicutes</taxon>
        <taxon>Acholeplasmatales</taxon>
        <taxon>Acholeplasmataceae</taxon>
        <taxon>Acholeplasma</taxon>
    </lineage>
</organism>
<dbReference type="PIRSF" id="PIRSF016719">
    <property type="entry name" value="UCP016719"/>
    <property type="match status" value="1"/>
</dbReference>
<evidence type="ECO:0000313" key="3">
    <source>
        <dbReference type="EMBL" id="TRY00268.1"/>
    </source>
</evidence>
<dbReference type="Proteomes" id="UP000315938">
    <property type="component" value="Unassembled WGS sequence"/>
</dbReference>